<keyword evidence="1" id="KW-1133">Transmembrane helix</keyword>
<keyword evidence="1" id="KW-0812">Transmembrane</keyword>
<dbReference type="Proteomes" id="UP000476281">
    <property type="component" value="Unassembled WGS sequence"/>
</dbReference>
<keyword evidence="2" id="KW-0808">Transferase</keyword>
<dbReference type="GO" id="GO:0016301">
    <property type="term" value="F:kinase activity"/>
    <property type="evidence" value="ECO:0007669"/>
    <property type="project" value="UniProtKB-KW"/>
</dbReference>
<sequence>MTLWPRTLLARLLIIVLLGLLLANALSLTLVMVERMRSARTVMLGNLE</sequence>
<proteinExistence type="predicted"/>
<evidence type="ECO:0000256" key="1">
    <source>
        <dbReference type="SAM" id="Phobius"/>
    </source>
</evidence>
<comment type="caution">
    <text evidence="2">The sequence shown here is derived from an EMBL/GenBank/DDBJ whole genome shotgun (WGS) entry which is preliminary data.</text>
</comment>
<evidence type="ECO:0000313" key="2">
    <source>
        <dbReference type="EMBL" id="KAB2467439.1"/>
    </source>
</evidence>
<feature type="transmembrane region" description="Helical" evidence="1">
    <location>
        <begin position="12"/>
        <end position="33"/>
    </location>
</feature>
<reference evidence="2 3" key="1">
    <citation type="submission" date="2019-09" db="EMBL/GenBank/DDBJ databases">
        <title>Reversal of blaTEM antimicrobial resistance by CRISPR-Cas9 in clinical E. coli and other Enterobacteriaceae strains.</title>
        <authorList>
            <person name="Tagliaferri T."/>
            <person name="Guimaraes N."/>
            <person name="Pereira M."/>
            <person name="Felicori L."/>
            <person name="Horz H.-P."/>
            <person name="Santos S."/>
            <person name="Mendes T."/>
        </authorList>
    </citation>
    <scope>NUCLEOTIDE SEQUENCE [LARGE SCALE GENOMIC DNA]</scope>
    <source>
        <strain evidence="2 3">E2_blaTEM_MG</strain>
    </source>
</reference>
<dbReference type="AlphaFoldDB" id="A0A6L3X4I0"/>
<name>A0A6L3X4I0_9ENTR</name>
<evidence type="ECO:0000313" key="3">
    <source>
        <dbReference type="Proteomes" id="UP000476281"/>
    </source>
</evidence>
<gene>
    <name evidence="2" type="ORF">F9C29_30040</name>
</gene>
<keyword evidence="1" id="KW-0472">Membrane</keyword>
<protein>
    <submittedName>
        <fullName evidence="2">Two-component sensor histidine kinase</fullName>
    </submittedName>
</protein>
<accession>A0A6L3X4I0</accession>
<keyword evidence="2" id="KW-0418">Kinase</keyword>
<dbReference type="EMBL" id="WBSZ01001902">
    <property type="protein sequence ID" value="KAB2467439.1"/>
    <property type="molecule type" value="Genomic_DNA"/>
</dbReference>
<organism evidence="2 3">
    <name type="scientific">Enterobacter hormaechei</name>
    <dbReference type="NCBI Taxonomy" id="158836"/>
    <lineage>
        <taxon>Bacteria</taxon>
        <taxon>Pseudomonadati</taxon>
        <taxon>Pseudomonadota</taxon>
        <taxon>Gammaproteobacteria</taxon>
        <taxon>Enterobacterales</taxon>
        <taxon>Enterobacteriaceae</taxon>
        <taxon>Enterobacter</taxon>
        <taxon>Enterobacter cloacae complex</taxon>
    </lineage>
</organism>
<feature type="non-terminal residue" evidence="2">
    <location>
        <position position="48"/>
    </location>
</feature>